<dbReference type="InterPro" id="IPR036086">
    <property type="entry name" value="ParB/Sulfiredoxin_sf"/>
</dbReference>
<comment type="caution">
    <text evidence="1">The sequence shown here is derived from an EMBL/GenBank/DDBJ whole genome shotgun (WGS) entry which is preliminary data.</text>
</comment>
<dbReference type="AlphaFoldDB" id="A0A1X1XH16"/>
<reference evidence="1 2" key="1">
    <citation type="submission" date="2016-01" db="EMBL/GenBank/DDBJ databases">
        <title>The new phylogeny of the genus Mycobacterium.</title>
        <authorList>
            <person name="Tarcisio F."/>
            <person name="Conor M."/>
            <person name="Antonella G."/>
            <person name="Elisabetta G."/>
            <person name="Giulia F.S."/>
            <person name="Sara T."/>
            <person name="Anna F."/>
            <person name="Clotilde B."/>
            <person name="Roberto B."/>
            <person name="Veronica D.S."/>
            <person name="Fabio R."/>
            <person name="Monica P."/>
            <person name="Olivier J."/>
            <person name="Enrico T."/>
            <person name="Nicola S."/>
        </authorList>
    </citation>
    <scope>NUCLEOTIDE SEQUENCE [LARGE SCALE GENOMIC DNA]</scope>
    <source>
        <strain evidence="1 2">DSM 45166</strain>
    </source>
</reference>
<keyword evidence="2" id="KW-1185">Reference proteome</keyword>
<sequence length="455" mass="50843">MIQDRLNEAAGRENGERVTVEWRGERRHLLVISMPVELMYYNPETHRVRAQRTLDPVRNRKLEEAPWSEEAQDYLDLLLKRLPSNPEKTDPDFELLRDDLKLSGQTDPGVITVQGIVVNGNTRCAALRELGMPEIRVGVLPDSTVWSDINNVELSLQLRKIHERPYSYINRLIAIDGELKKGRQADDIAREFRIKTSTLDRDMWVYGVVKDAIERSKNGDNQLRLIDFEDHQEKLRELHRAYTTASNSDEAEALKESRLAMIVLGYAKTDVRFAQSDFHTKYLQAKLPDELKPEIAKAEAVRIPGLPGVTVQDGSAATTAARTLTDTLLKARAAQIAGDTSKAASRSGEIVSAAKKAIDRALEPAGQAVRLQRRKLAAPERLSDASDDIELCVADLVTARASRALDEDVFDDAVLRLRAALEKLAREAARTFTEPGDGVAWLLEAVKDPDGRADV</sequence>
<protein>
    <submittedName>
        <fullName evidence="1">Uncharacterized protein</fullName>
    </submittedName>
</protein>
<name>A0A1X1XH16_9MYCO</name>
<evidence type="ECO:0000313" key="1">
    <source>
        <dbReference type="EMBL" id="ORV98114.1"/>
    </source>
</evidence>
<dbReference type="EMBL" id="LQPE01000163">
    <property type="protein sequence ID" value="ORV98114.1"/>
    <property type="molecule type" value="Genomic_DNA"/>
</dbReference>
<organism evidence="1 2">
    <name type="scientific">Mycobacterium kyorinense</name>
    <dbReference type="NCBI Taxonomy" id="487514"/>
    <lineage>
        <taxon>Bacteria</taxon>
        <taxon>Bacillati</taxon>
        <taxon>Actinomycetota</taxon>
        <taxon>Actinomycetes</taxon>
        <taxon>Mycobacteriales</taxon>
        <taxon>Mycobacteriaceae</taxon>
        <taxon>Mycobacterium</taxon>
    </lineage>
</organism>
<dbReference type="OrthoDB" id="3176965at2"/>
<gene>
    <name evidence="1" type="ORF">AWC14_14210</name>
</gene>
<dbReference type="SUPFAM" id="SSF110849">
    <property type="entry name" value="ParB/Sulfiredoxin"/>
    <property type="match status" value="1"/>
</dbReference>
<evidence type="ECO:0000313" key="2">
    <source>
        <dbReference type="Proteomes" id="UP000193487"/>
    </source>
</evidence>
<accession>A0A1X1XH16</accession>
<dbReference type="Proteomes" id="UP000193487">
    <property type="component" value="Unassembled WGS sequence"/>
</dbReference>
<proteinExistence type="predicted"/>